<dbReference type="GeneID" id="19210531"/>
<dbReference type="PANTHER" id="PTHR47338:SF5">
    <property type="entry name" value="ZN(II)2CYS6 TRANSCRIPTION FACTOR (EUROFUNG)"/>
    <property type="match status" value="1"/>
</dbReference>
<dbReference type="Gene3D" id="4.10.240.10">
    <property type="entry name" value="Zn(2)-C6 fungal-type DNA-binding domain"/>
    <property type="match status" value="1"/>
</dbReference>
<proteinExistence type="predicted"/>
<dbReference type="GO" id="GO:0000981">
    <property type="term" value="F:DNA-binding transcription factor activity, RNA polymerase II-specific"/>
    <property type="evidence" value="ECO:0007669"/>
    <property type="project" value="InterPro"/>
</dbReference>
<protein>
    <recommendedName>
        <fullName evidence="7">Zn(2)-C6 fungal-type domain-containing protein</fullName>
    </recommendedName>
</protein>
<sequence length="377" mass="41312">MQFVIVSPNSSNRQKRRPRLVTSCDNCRSRKIKCVQISDSKCEACEQAEISCHYGDRERFYAGVSGGGVKKRTGSRRQSPTHEVGASRSRASSTSTPSSSSPSPRLSQTPAQLSSPATSSDSLQPVSGDLMYHSLLSSMPGSGFSLEGCSPPTPGTPLPDFSADWLSFGLDQQLSPSFTAPDQSGRVLLFDPEQPRFPHKSLMPYFIGVFLQKMGSQYPFMTYQNTLDRYNLGELPPLLCNCLAALAVRYCDLPDLINRGLDGIAQQYLERAKNIFSVIMSKPAPDTLYALLLLSWAEHRHGRVSDFRTYSQMAMRMAMDLGLSKASDVASPTDPTRVTWSSVVQLETFATASGSSSAHFAIPPSLIMVHFLSGIHY</sequence>
<evidence type="ECO:0000259" key="7">
    <source>
        <dbReference type="PROSITE" id="PS50048"/>
    </source>
</evidence>
<dbReference type="Proteomes" id="UP000053558">
    <property type="component" value="Unassembled WGS sequence"/>
</dbReference>
<name>A0A5M3MLE4_CONPW</name>
<dbReference type="Pfam" id="PF04082">
    <property type="entry name" value="Fungal_trans"/>
    <property type="match status" value="1"/>
</dbReference>
<gene>
    <name evidence="8" type="ORF">CONPUDRAFT_83130</name>
</gene>
<dbReference type="Pfam" id="PF00172">
    <property type="entry name" value="Zn_clus"/>
    <property type="match status" value="1"/>
</dbReference>
<dbReference type="CDD" id="cd12148">
    <property type="entry name" value="fungal_TF_MHR"/>
    <property type="match status" value="1"/>
</dbReference>
<organism evidence="8 9">
    <name type="scientific">Coniophora puteana (strain RWD-64-598)</name>
    <name type="common">Brown rot fungus</name>
    <dbReference type="NCBI Taxonomy" id="741705"/>
    <lineage>
        <taxon>Eukaryota</taxon>
        <taxon>Fungi</taxon>
        <taxon>Dikarya</taxon>
        <taxon>Basidiomycota</taxon>
        <taxon>Agaricomycotina</taxon>
        <taxon>Agaricomycetes</taxon>
        <taxon>Agaricomycetidae</taxon>
        <taxon>Boletales</taxon>
        <taxon>Coniophorineae</taxon>
        <taxon>Coniophoraceae</taxon>
        <taxon>Coniophora</taxon>
    </lineage>
</organism>
<comment type="caution">
    <text evidence="8">The sequence shown here is derived from an EMBL/GenBank/DDBJ whole genome shotgun (WGS) entry which is preliminary data.</text>
</comment>
<feature type="compositionally biased region" description="Polar residues" evidence="6">
    <location>
        <begin position="106"/>
        <end position="124"/>
    </location>
</feature>
<keyword evidence="9" id="KW-1185">Reference proteome</keyword>
<reference evidence="9" key="1">
    <citation type="journal article" date="2012" name="Science">
        <title>The Paleozoic origin of enzymatic lignin decomposition reconstructed from 31 fungal genomes.</title>
        <authorList>
            <person name="Floudas D."/>
            <person name="Binder M."/>
            <person name="Riley R."/>
            <person name="Barry K."/>
            <person name="Blanchette R.A."/>
            <person name="Henrissat B."/>
            <person name="Martinez A.T."/>
            <person name="Otillar R."/>
            <person name="Spatafora J.W."/>
            <person name="Yadav J.S."/>
            <person name="Aerts A."/>
            <person name="Benoit I."/>
            <person name="Boyd A."/>
            <person name="Carlson A."/>
            <person name="Copeland A."/>
            <person name="Coutinho P.M."/>
            <person name="de Vries R.P."/>
            <person name="Ferreira P."/>
            <person name="Findley K."/>
            <person name="Foster B."/>
            <person name="Gaskell J."/>
            <person name="Glotzer D."/>
            <person name="Gorecki P."/>
            <person name="Heitman J."/>
            <person name="Hesse C."/>
            <person name="Hori C."/>
            <person name="Igarashi K."/>
            <person name="Jurgens J.A."/>
            <person name="Kallen N."/>
            <person name="Kersten P."/>
            <person name="Kohler A."/>
            <person name="Kuees U."/>
            <person name="Kumar T.K.A."/>
            <person name="Kuo A."/>
            <person name="LaButti K."/>
            <person name="Larrondo L.F."/>
            <person name="Lindquist E."/>
            <person name="Ling A."/>
            <person name="Lombard V."/>
            <person name="Lucas S."/>
            <person name="Lundell T."/>
            <person name="Martin R."/>
            <person name="McLaughlin D.J."/>
            <person name="Morgenstern I."/>
            <person name="Morin E."/>
            <person name="Murat C."/>
            <person name="Nagy L.G."/>
            <person name="Nolan M."/>
            <person name="Ohm R.A."/>
            <person name="Patyshakuliyeva A."/>
            <person name="Rokas A."/>
            <person name="Ruiz-Duenas F.J."/>
            <person name="Sabat G."/>
            <person name="Salamov A."/>
            <person name="Samejima M."/>
            <person name="Schmutz J."/>
            <person name="Slot J.C."/>
            <person name="St John F."/>
            <person name="Stenlid J."/>
            <person name="Sun H."/>
            <person name="Sun S."/>
            <person name="Syed K."/>
            <person name="Tsang A."/>
            <person name="Wiebenga A."/>
            <person name="Young D."/>
            <person name="Pisabarro A."/>
            <person name="Eastwood D.C."/>
            <person name="Martin F."/>
            <person name="Cullen D."/>
            <person name="Grigoriev I.V."/>
            <person name="Hibbett D.S."/>
        </authorList>
    </citation>
    <scope>NUCLEOTIDE SEQUENCE [LARGE SCALE GENOMIC DNA]</scope>
    <source>
        <strain evidence="9">RWD-64-598 SS2</strain>
    </source>
</reference>
<dbReference type="InterPro" id="IPR007219">
    <property type="entry name" value="XnlR_reg_dom"/>
</dbReference>
<dbReference type="EMBL" id="JH711580">
    <property type="protein sequence ID" value="EIW79876.1"/>
    <property type="molecule type" value="Genomic_DNA"/>
</dbReference>
<evidence type="ECO:0000256" key="1">
    <source>
        <dbReference type="ARBA" id="ARBA00004123"/>
    </source>
</evidence>
<evidence type="ECO:0000313" key="9">
    <source>
        <dbReference type="Proteomes" id="UP000053558"/>
    </source>
</evidence>
<dbReference type="InterPro" id="IPR001138">
    <property type="entry name" value="Zn2Cys6_DnaBD"/>
</dbReference>
<dbReference type="GO" id="GO:0008270">
    <property type="term" value="F:zinc ion binding"/>
    <property type="evidence" value="ECO:0007669"/>
    <property type="project" value="InterPro"/>
</dbReference>
<feature type="region of interest" description="Disordered" evidence="6">
    <location>
        <begin position="63"/>
        <end position="124"/>
    </location>
</feature>
<keyword evidence="4" id="KW-0804">Transcription</keyword>
<dbReference type="SUPFAM" id="SSF57701">
    <property type="entry name" value="Zn2/Cys6 DNA-binding domain"/>
    <property type="match status" value="1"/>
</dbReference>
<evidence type="ECO:0000256" key="5">
    <source>
        <dbReference type="ARBA" id="ARBA00023242"/>
    </source>
</evidence>
<dbReference type="AlphaFoldDB" id="A0A5M3MLE4"/>
<dbReference type="PANTHER" id="PTHR47338">
    <property type="entry name" value="ZN(II)2CYS6 TRANSCRIPTION FACTOR (EUROFUNG)-RELATED"/>
    <property type="match status" value="1"/>
</dbReference>
<evidence type="ECO:0000256" key="6">
    <source>
        <dbReference type="SAM" id="MobiDB-lite"/>
    </source>
</evidence>
<dbReference type="GO" id="GO:0005634">
    <property type="term" value="C:nucleus"/>
    <property type="evidence" value="ECO:0007669"/>
    <property type="project" value="UniProtKB-SubCell"/>
</dbReference>
<feature type="domain" description="Zn(2)-C6 fungal-type" evidence="7">
    <location>
        <begin position="23"/>
        <end position="54"/>
    </location>
</feature>
<accession>A0A5M3MLE4</accession>
<evidence type="ECO:0000256" key="2">
    <source>
        <dbReference type="ARBA" id="ARBA00022723"/>
    </source>
</evidence>
<keyword evidence="3" id="KW-0805">Transcription regulation</keyword>
<dbReference type="PROSITE" id="PS00463">
    <property type="entry name" value="ZN2_CY6_FUNGAL_1"/>
    <property type="match status" value="1"/>
</dbReference>
<dbReference type="PROSITE" id="PS50048">
    <property type="entry name" value="ZN2_CY6_FUNGAL_2"/>
    <property type="match status" value="1"/>
</dbReference>
<dbReference type="InterPro" id="IPR050815">
    <property type="entry name" value="TF_fung"/>
</dbReference>
<evidence type="ECO:0000256" key="4">
    <source>
        <dbReference type="ARBA" id="ARBA00023163"/>
    </source>
</evidence>
<dbReference type="SMART" id="SM00066">
    <property type="entry name" value="GAL4"/>
    <property type="match status" value="1"/>
</dbReference>
<feature type="compositionally biased region" description="Low complexity" evidence="6">
    <location>
        <begin position="86"/>
        <end position="105"/>
    </location>
</feature>
<comment type="subcellular location">
    <subcellularLocation>
        <location evidence="1">Nucleus</location>
    </subcellularLocation>
</comment>
<dbReference type="RefSeq" id="XP_007770208.1">
    <property type="nucleotide sequence ID" value="XM_007772018.1"/>
</dbReference>
<dbReference type="KEGG" id="cput:CONPUDRAFT_83130"/>
<keyword evidence="2" id="KW-0479">Metal-binding</keyword>
<dbReference type="GO" id="GO:0003677">
    <property type="term" value="F:DNA binding"/>
    <property type="evidence" value="ECO:0007669"/>
    <property type="project" value="InterPro"/>
</dbReference>
<dbReference type="CDD" id="cd00067">
    <property type="entry name" value="GAL4"/>
    <property type="match status" value="1"/>
</dbReference>
<dbReference type="OMA" id="LAWIEYK"/>
<dbReference type="InterPro" id="IPR036864">
    <property type="entry name" value="Zn2-C6_fun-type_DNA-bd_sf"/>
</dbReference>
<evidence type="ECO:0000256" key="3">
    <source>
        <dbReference type="ARBA" id="ARBA00023015"/>
    </source>
</evidence>
<dbReference type="GO" id="GO:0006351">
    <property type="term" value="P:DNA-templated transcription"/>
    <property type="evidence" value="ECO:0007669"/>
    <property type="project" value="InterPro"/>
</dbReference>
<evidence type="ECO:0000313" key="8">
    <source>
        <dbReference type="EMBL" id="EIW79876.1"/>
    </source>
</evidence>
<dbReference type="OrthoDB" id="2428527at2759"/>
<keyword evidence="5" id="KW-0539">Nucleus</keyword>